<feature type="transmembrane region" description="Helical" evidence="2">
    <location>
        <begin position="78"/>
        <end position="96"/>
    </location>
</feature>
<feature type="region of interest" description="Disordered" evidence="1">
    <location>
        <begin position="175"/>
        <end position="219"/>
    </location>
</feature>
<evidence type="ECO:0000256" key="1">
    <source>
        <dbReference type="SAM" id="MobiDB-lite"/>
    </source>
</evidence>
<sequence length="1023" mass="110596">MPTPDPAQAGADALPEPQVPSPPAAAVPVPVPEPPAGTDGLPEVAEALKGEPPLLIGLGAMIVVGGAGAALGGAFLPVAGAIVAILLVALVVWFIARRPRATPGAEADVRLRRLDDVELENVGTAEGDSGRADVRIERASGTRLYDVGRVGPAGGKAKVRFSRLGRGTLRGSALVGGARRTAAPPAAAAPGTTADPAPAASAPAPAPAPARSAAPPMSGSLRAVRSTVLDAVAARPGARVDIVADSGCGKTRLLNELAEQLKEDGYLTLFVSAQAPAYGSGAGAHDPTAREMAEYGACRALVDGLAADVGDARRPDGTRPPLLIEAYGRELERTVLAARDTRLSPVMINTLNQVRISDSSRMRLDNVGSVNVQVTPPTAWDRALLMQEQVLAVLGSVARERPLAVLVDDLQAVLQTSVGTWLLTLLDGLSTATVIHARWPLADARITAPGMTTVRLGPMDPAETHAYVSECLTAAGWQHRTAEPCAETVYRATRGHPLGVATCTEIIVGALSPDAPPAEISERILGGDRVWEMRRGSIEAMRRFVDEAAAQLIGRPVELFDHLVVIRRCTEKVLAGVLAEQGVHGPEAAKIHDWLARSAFTTPFDDDADQGWRLHDYLRANIGRELAEGEPTRFAALHAVVERHYRKGLTFDETLDADSPHSACARYENPDWQRDSKEWLHHAAHLSPSQFPDTKRAMIRLFFEAFWWWDMEVDSGYCAQLVMGYRAALPASFPLEWIDWLDALRAHYVAGQQNQVPGAEGDRWARAGEALMDIWLNLGLSRSRVPSQPDLRRIHIIFCCLQGDVVWYGSQGTERDAREAAEWYRTAATEATEPDEEWIGAWATWMEAKLHAASDPARARRMLDGIGEQLADDNELRALVTLTYGDLAWHEGDHGLAFDIYARAVLHAFVYHIRQEEVGTQQPNEYTHSLYQHICGQVRKKYELAAELGLDGVVRTAEERSRRYFAPYWQHVRTEPGPGPALPRGPKQAELGIGGTPFAKTAKWVLGTMQSELEEPLTAPHNV</sequence>
<evidence type="ECO:0008006" key="5">
    <source>
        <dbReference type="Google" id="ProtNLM"/>
    </source>
</evidence>
<feature type="compositionally biased region" description="Pro residues" evidence="1">
    <location>
        <begin position="17"/>
        <end position="35"/>
    </location>
</feature>
<dbReference type="RefSeq" id="WP_260218273.1">
    <property type="nucleotide sequence ID" value="NZ_JAJAGO010000006.1"/>
</dbReference>
<evidence type="ECO:0000313" key="3">
    <source>
        <dbReference type="EMBL" id="MCT2590944.1"/>
    </source>
</evidence>
<evidence type="ECO:0000256" key="2">
    <source>
        <dbReference type="SAM" id="Phobius"/>
    </source>
</evidence>
<dbReference type="EMBL" id="JAJAGO010000006">
    <property type="protein sequence ID" value="MCT2590944.1"/>
    <property type="molecule type" value="Genomic_DNA"/>
</dbReference>
<keyword evidence="2" id="KW-0812">Transmembrane</keyword>
<dbReference type="InterPro" id="IPR027417">
    <property type="entry name" value="P-loop_NTPase"/>
</dbReference>
<name>A0ABT2JTY1_9ACTN</name>
<gene>
    <name evidence="3" type="ORF">LHJ74_13665</name>
</gene>
<dbReference type="Proteomes" id="UP001156389">
    <property type="component" value="Unassembled WGS sequence"/>
</dbReference>
<dbReference type="SUPFAM" id="SSF52540">
    <property type="entry name" value="P-loop containing nucleoside triphosphate hydrolases"/>
    <property type="match status" value="1"/>
</dbReference>
<accession>A0ABT2JTY1</accession>
<feature type="transmembrane region" description="Helical" evidence="2">
    <location>
        <begin position="54"/>
        <end position="71"/>
    </location>
</feature>
<protein>
    <recommendedName>
        <fullName evidence="5">Orc1-like AAA ATPase domain-containing protein</fullName>
    </recommendedName>
</protein>
<keyword evidence="2" id="KW-1133">Transmembrane helix</keyword>
<evidence type="ECO:0000313" key="4">
    <source>
        <dbReference type="Proteomes" id="UP001156389"/>
    </source>
</evidence>
<keyword evidence="4" id="KW-1185">Reference proteome</keyword>
<feature type="compositionally biased region" description="Low complexity" evidence="1">
    <location>
        <begin position="176"/>
        <end position="216"/>
    </location>
</feature>
<keyword evidence="2" id="KW-0472">Membrane</keyword>
<feature type="region of interest" description="Disordered" evidence="1">
    <location>
        <begin position="1"/>
        <end position="41"/>
    </location>
</feature>
<comment type="caution">
    <text evidence="3">The sequence shown here is derived from an EMBL/GenBank/DDBJ whole genome shotgun (WGS) entry which is preliminary data.</text>
</comment>
<reference evidence="3 4" key="1">
    <citation type="submission" date="2021-10" db="EMBL/GenBank/DDBJ databases">
        <title>Streptomyces gossypii sp. nov., isolated from soil collected from cotton field.</title>
        <authorList>
            <person name="Ge X."/>
            <person name="Chen X."/>
            <person name="Liu W."/>
        </authorList>
    </citation>
    <scope>NUCLEOTIDE SEQUENCE [LARGE SCALE GENOMIC DNA]</scope>
    <source>
        <strain evidence="3 4">N2-109</strain>
    </source>
</reference>
<proteinExistence type="predicted"/>
<organism evidence="3 4">
    <name type="scientific">Streptomyces gossypii</name>
    <dbReference type="NCBI Taxonomy" id="2883101"/>
    <lineage>
        <taxon>Bacteria</taxon>
        <taxon>Bacillati</taxon>
        <taxon>Actinomycetota</taxon>
        <taxon>Actinomycetes</taxon>
        <taxon>Kitasatosporales</taxon>
        <taxon>Streptomycetaceae</taxon>
        <taxon>Streptomyces</taxon>
    </lineage>
</organism>